<feature type="transmembrane region" description="Helical" evidence="9">
    <location>
        <begin position="1387"/>
        <end position="1405"/>
    </location>
</feature>
<dbReference type="InterPro" id="IPR004344">
    <property type="entry name" value="TTL/TTLL_fam"/>
</dbReference>
<feature type="compositionally biased region" description="Pro residues" evidence="8">
    <location>
        <begin position="430"/>
        <end position="444"/>
    </location>
</feature>
<keyword evidence="7 9" id="KW-0472">Membrane</keyword>
<feature type="compositionally biased region" description="Polar residues" evidence="8">
    <location>
        <begin position="179"/>
        <end position="191"/>
    </location>
</feature>
<feature type="transmembrane region" description="Helical" evidence="9">
    <location>
        <begin position="1350"/>
        <end position="1375"/>
    </location>
</feature>
<evidence type="ECO:0000256" key="5">
    <source>
        <dbReference type="ARBA" id="ARBA00022840"/>
    </source>
</evidence>
<feature type="compositionally biased region" description="Acidic residues" evidence="8">
    <location>
        <begin position="494"/>
        <end position="506"/>
    </location>
</feature>
<reference evidence="11 12" key="1">
    <citation type="submission" date="2020-04" db="EMBL/GenBank/DDBJ databases">
        <title>Perkinsus olseni comparative genomics.</title>
        <authorList>
            <person name="Bogema D.R."/>
        </authorList>
    </citation>
    <scope>NUCLEOTIDE SEQUENCE [LARGE SCALE GENOMIC DNA]</scope>
    <source>
        <strain evidence="11">ATCC PRA-205</strain>
    </source>
</reference>
<dbReference type="Proteomes" id="UP000574390">
    <property type="component" value="Unassembled WGS sequence"/>
</dbReference>
<keyword evidence="5" id="KW-0067">ATP-binding</keyword>
<dbReference type="Pfam" id="PF03133">
    <property type="entry name" value="TTL"/>
    <property type="match status" value="1"/>
</dbReference>
<dbReference type="InterPro" id="IPR013122">
    <property type="entry name" value="PKD1_2_channel"/>
</dbReference>
<keyword evidence="6 9" id="KW-1133">Transmembrane helix</keyword>
<name>A0A7J6TFC8_PEROL</name>
<dbReference type="GO" id="GO:0000226">
    <property type="term" value="P:microtubule cytoskeleton organization"/>
    <property type="evidence" value="ECO:0007669"/>
    <property type="project" value="TreeGrafter"/>
</dbReference>
<feature type="region of interest" description="Disordered" evidence="8">
    <location>
        <begin position="1579"/>
        <end position="1600"/>
    </location>
</feature>
<keyword evidence="4" id="KW-0547">Nucleotide-binding</keyword>
<accession>A0A7J6TFC8</accession>
<sequence>MSEVDKRLSPLVKKVDQLISKITSSGQHASSNYINEVGQVCVDLTPSRDQSWRAAKRVLAVGSIENKGYLAMCLVDSIVRHETKHKSPDAQCSFAKLFADHVCRLTRRALSVHATDSELGRMGKMLQGWVSKKRFDAAVTKKLKALIPDATDVVNNGLRRRRQSKRKRRSRDLDDGASPTVSPSRAGTGTTVLHHGLMVDQFLRDEEDDDDHHPAERGSPREEEEELVTRPASPLLPPAVDPRPVPSGEQVGEKEARPSSPGGGFTKPPEAADAWTSSPPAGGEGVTARVEEKPVTRARASGEEPVRREGQDGGSSSRHRSSSHGRRSFGRHAEGDLNVELPKRSSQHSGWDVVPTGAAGPATPVEASPAPPPPPPYSAQGFNNPIGFPPIPGGGAPPPAAFVPPQFPGMMGMPPQGPLGGSFAGARPQPMYPMPSASPPPPPAFGQGMRAPFAPPPIPQPAHPARTKAPAFPWRPATVQRPQGVSVATKTGEKDDDDDESSEMDIDSPRVVEEKEVIVVEKEEVAGVEPAKGEGSPTAAEEADALDSLGEVSNQEEKGGGFGKGVVWMAANALGLMMDHGLEGLRFRMGDGVGMPPLVASVLEQRGMVEADSGSSREDSPSGGYGRRRGKEPLQSPRSTAMLVYEGPVDTGTKLIGQGVDDAGSLSVRESFLSGFDSLHHQGDWNLYWKSGRFRPSEYANVKPYQKMNHFPRSGCITRKDSLVRIMRRMAAVHGSQVYGFVPEAYILPNEYTKFVETYSEQDECSRAVWICKPADSSRGRNIFLLRNLEDLRYDSQFVIQRYIERPFLVGGYKCDLRVYVLVVSVHPLKAYIYRDGLVRFGTSEYDLGSLSNKFSHLTNSSINKLSPTLGSDKCGIGPGCKWPFKQLEAHFVAGRLDDKLLWSQIINLVNATLLDLILTVPRNPGVSGQQNYFELFGFDVIIDEKMRPCDANQVNCSPALQVDCPVDESVKRPLVEDLLDVIYHPNVHDLVFPPPVRSSCAEPFSACPRTIGQFSLIFPFNAEVEALALQSKPKASGGKASPSQADAVMRAIVSHLRRVDKNIRQYAAESPRSASTPVNALRGDPPLVDRLFSSPVDQYKRFGKRPVAMAINVLLALITLAVAVEFINVNVRHASQSLRHFYGVLVASSDSPKENGGLHNRQKLIDSETDLAHSLVRLATSSVTLAESATNDYQFIRSPMQDGALTLMVVVGDLNEPVLLTLPNATNFHSVRASLDDDPEFSILGQHHFSSLMVPMKVHDTQYRDERFCLEWSLLPTFAENGNGQLALQLLYHVRSCAGVHLRLWAVVGLWSMLACGIASALVSLSSLRYRLEVVRKFLKDSSVQDKVTVVNTWLVFSLVGNAVQIVSVVYAFLVERPDIYTRLNLFGFSAAFALVSLVQYLAHFRSLYILYSTLAHGIPQILKFLVGVLPVYLSFVVCAVCLFGFHSHWFVSLGDSSNARFSLLNGDQIHDTFTNLKDVSVLGSRLFLYSFLALFIYVVLNIFITIAEDAFFTVKFMQEGAGPITNLPHYRHRVPAASLLHQNNEEISRMPKSVTLYRHRASDPLLKKLVAVDGEGSSSGCHGVTASHDGASTSAGEDASPVQQCDLQAQVAVLMRQSVEMQDQIRKLSEALLTRRNCPV</sequence>
<evidence type="ECO:0000256" key="3">
    <source>
        <dbReference type="ARBA" id="ARBA00022692"/>
    </source>
</evidence>
<comment type="subcellular location">
    <subcellularLocation>
        <location evidence="1">Membrane</location>
        <topology evidence="1">Multi-pass membrane protein</topology>
    </subcellularLocation>
</comment>
<proteinExistence type="predicted"/>
<feature type="compositionally biased region" description="Basic and acidic residues" evidence="8">
    <location>
        <begin position="289"/>
        <end position="311"/>
    </location>
</feature>
<feature type="region of interest" description="Disordered" evidence="8">
    <location>
        <begin position="205"/>
        <end position="507"/>
    </location>
</feature>
<feature type="transmembrane region" description="Helical" evidence="9">
    <location>
        <begin position="1108"/>
        <end position="1128"/>
    </location>
</feature>
<organism evidence="11 12">
    <name type="scientific">Perkinsus olseni</name>
    <name type="common">Perkinsus atlanticus</name>
    <dbReference type="NCBI Taxonomy" id="32597"/>
    <lineage>
        <taxon>Eukaryota</taxon>
        <taxon>Sar</taxon>
        <taxon>Alveolata</taxon>
        <taxon>Perkinsozoa</taxon>
        <taxon>Perkinsea</taxon>
        <taxon>Perkinsida</taxon>
        <taxon>Perkinsidae</taxon>
        <taxon>Perkinsus</taxon>
    </lineage>
</organism>
<protein>
    <submittedName>
        <fullName evidence="11">Tubulin tyrosine ligase-like, member</fullName>
    </submittedName>
</protein>
<evidence type="ECO:0000313" key="11">
    <source>
        <dbReference type="EMBL" id="KAF4743070.1"/>
    </source>
</evidence>
<evidence type="ECO:0000256" key="8">
    <source>
        <dbReference type="SAM" id="MobiDB-lite"/>
    </source>
</evidence>
<feature type="region of interest" description="Disordered" evidence="8">
    <location>
        <begin position="156"/>
        <end position="193"/>
    </location>
</feature>
<feature type="compositionally biased region" description="Basic and acidic residues" evidence="8">
    <location>
        <begin position="211"/>
        <end position="221"/>
    </location>
</feature>
<feature type="transmembrane region" description="Helical" evidence="9">
    <location>
        <begin position="1305"/>
        <end position="1329"/>
    </location>
</feature>
<dbReference type="GO" id="GO:0015631">
    <property type="term" value="F:tubulin binding"/>
    <property type="evidence" value="ECO:0007669"/>
    <property type="project" value="TreeGrafter"/>
</dbReference>
<feature type="compositionally biased region" description="Basic residues" evidence="8">
    <location>
        <begin position="317"/>
        <end position="330"/>
    </location>
</feature>
<dbReference type="EMBL" id="JABANM010008167">
    <property type="protein sequence ID" value="KAF4743070.1"/>
    <property type="molecule type" value="Genomic_DNA"/>
</dbReference>
<evidence type="ECO:0000256" key="9">
    <source>
        <dbReference type="SAM" id="Phobius"/>
    </source>
</evidence>
<dbReference type="PANTHER" id="PTHR12241">
    <property type="entry name" value="TUBULIN POLYGLUTAMYLASE"/>
    <property type="match status" value="1"/>
</dbReference>
<dbReference type="SUPFAM" id="SSF56059">
    <property type="entry name" value="Glutathione synthetase ATP-binding domain-like"/>
    <property type="match status" value="1"/>
</dbReference>
<dbReference type="GO" id="GO:0036064">
    <property type="term" value="C:ciliary basal body"/>
    <property type="evidence" value="ECO:0007669"/>
    <property type="project" value="TreeGrafter"/>
</dbReference>
<feature type="transmembrane region" description="Helical" evidence="9">
    <location>
        <begin position="1488"/>
        <end position="1509"/>
    </location>
</feature>
<dbReference type="PROSITE" id="PS51221">
    <property type="entry name" value="TTL"/>
    <property type="match status" value="1"/>
</dbReference>
<feature type="compositionally biased region" description="Polar residues" evidence="8">
    <location>
        <begin position="480"/>
        <end position="489"/>
    </location>
</feature>
<feature type="compositionally biased region" description="Pro residues" evidence="8">
    <location>
        <begin position="387"/>
        <end position="407"/>
    </location>
</feature>
<dbReference type="Pfam" id="PF08016">
    <property type="entry name" value="PKD_channel"/>
    <property type="match status" value="1"/>
</dbReference>
<feature type="transmembrane region" description="Helical" evidence="9">
    <location>
        <begin position="1426"/>
        <end position="1447"/>
    </location>
</feature>
<comment type="caution">
    <text evidence="11">The sequence shown here is derived from an EMBL/GenBank/DDBJ whole genome shotgun (WGS) entry which is preliminary data.</text>
</comment>
<gene>
    <name evidence="11" type="primary">TTLL2</name>
    <name evidence="11" type="ORF">FOZ62_016000</name>
</gene>
<dbReference type="GO" id="GO:0005524">
    <property type="term" value="F:ATP binding"/>
    <property type="evidence" value="ECO:0007669"/>
    <property type="project" value="UniProtKB-KW"/>
</dbReference>
<keyword evidence="2 11" id="KW-0436">Ligase</keyword>
<dbReference type="GO" id="GO:0070740">
    <property type="term" value="F:tubulin-glutamic acid ligase activity"/>
    <property type="evidence" value="ECO:0007669"/>
    <property type="project" value="TreeGrafter"/>
</dbReference>
<feature type="region of interest" description="Disordered" evidence="8">
    <location>
        <begin position="608"/>
        <end position="639"/>
    </location>
</feature>
<dbReference type="GO" id="GO:0016020">
    <property type="term" value="C:membrane"/>
    <property type="evidence" value="ECO:0007669"/>
    <property type="project" value="UniProtKB-SubCell"/>
</dbReference>
<feature type="compositionally biased region" description="Pro residues" evidence="8">
    <location>
        <begin position="453"/>
        <end position="462"/>
    </location>
</feature>
<keyword evidence="3 9" id="KW-0812">Transmembrane</keyword>
<dbReference type="Gene3D" id="3.30.470.20">
    <property type="entry name" value="ATP-grasp fold, B domain"/>
    <property type="match status" value="1"/>
</dbReference>
<evidence type="ECO:0000256" key="2">
    <source>
        <dbReference type="ARBA" id="ARBA00022598"/>
    </source>
</evidence>
<evidence type="ECO:0000256" key="4">
    <source>
        <dbReference type="ARBA" id="ARBA00022741"/>
    </source>
</evidence>
<feature type="compositionally biased region" description="Pro residues" evidence="8">
    <location>
        <begin position="234"/>
        <end position="245"/>
    </location>
</feature>
<evidence type="ECO:0000256" key="1">
    <source>
        <dbReference type="ARBA" id="ARBA00004141"/>
    </source>
</evidence>
<evidence type="ECO:0000259" key="10">
    <source>
        <dbReference type="Pfam" id="PF08016"/>
    </source>
</evidence>
<feature type="domain" description="Polycystin cation channel PKD1/PKD2" evidence="10">
    <location>
        <begin position="1386"/>
        <end position="1515"/>
    </location>
</feature>
<evidence type="ECO:0000313" key="12">
    <source>
        <dbReference type="Proteomes" id="UP000574390"/>
    </source>
</evidence>
<dbReference type="PANTHER" id="PTHR12241:SF118">
    <property type="entry name" value="TUBULIN POLYGLUTAMYLASE TTLL2-RELATED"/>
    <property type="match status" value="1"/>
</dbReference>
<evidence type="ECO:0000256" key="6">
    <source>
        <dbReference type="ARBA" id="ARBA00022989"/>
    </source>
</evidence>
<evidence type="ECO:0000256" key="7">
    <source>
        <dbReference type="ARBA" id="ARBA00023136"/>
    </source>
</evidence>
<feature type="compositionally biased region" description="Basic residues" evidence="8">
    <location>
        <begin position="158"/>
        <end position="170"/>
    </location>
</feature>